<dbReference type="EMBL" id="RXIA01000011">
    <property type="protein sequence ID" value="RVU70893.1"/>
    <property type="molecule type" value="Genomic_DNA"/>
</dbReference>
<comment type="caution">
    <text evidence="1">The sequence shown here is derived from an EMBL/GenBank/DDBJ whole genome shotgun (WGS) entry which is preliminary data.</text>
</comment>
<protein>
    <submittedName>
        <fullName evidence="1">Uncharacterized protein</fullName>
    </submittedName>
</protein>
<reference evidence="1 2" key="1">
    <citation type="submission" date="2018-12" db="EMBL/GenBank/DDBJ databases">
        <authorList>
            <person name="Meng J."/>
        </authorList>
    </citation>
    <scope>NUCLEOTIDE SEQUENCE [LARGE SCALE GENOMIC DNA]</scope>
    <source>
        <strain evidence="1 2">HT111-2</strain>
    </source>
</reference>
<evidence type="ECO:0000313" key="2">
    <source>
        <dbReference type="Proteomes" id="UP000288291"/>
    </source>
</evidence>
<dbReference type="RefSeq" id="WP_103661330.1">
    <property type="nucleotide sequence ID" value="NZ_ML136879.1"/>
</dbReference>
<evidence type="ECO:0000313" key="1">
    <source>
        <dbReference type="EMBL" id="RVU70893.1"/>
    </source>
</evidence>
<organism evidence="1 2">
    <name type="scientific">Lactobacillus xujianguonis</name>
    <dbReference type="NCBI Taxonomy" id="2495899"/>
    <lineage>
        <taxon>Bacteria</taxon>
        <taxon>Bacillati</taxon>
        <taxon>Bacillota</taxon>
        <taxon>Bacilli</taxon>
        <taxon>Lactobacillales</taxon>
        <taxon>Lactobacillaceae</taxon>
        <taxon>Lactobacillus</taxon>
    </lineage>
</organism>
<sequence>MLIIKILFITLISFLLVCNLAAGLKTLTTHREKWFVYEGQGMTFAQAFVRYLVKCVSFGQTSLQELVGDR</sequence>
<proteinExistence type="predicted"/>
<accession>A0A437SVE3</accession>
<gene>
    <name evidence="1" type="ORF">EJK17_04880</name>
</gene>
<name>A0A437SVE3_9LACO</name>
<keyword evidence="2" id="KW-1185">Reference proteome</keyword>
<dbReference type="Proteomes" id="UP000288291">
    <property type="component" value="Unassembled WGS sequence"/>
</dbReference>
<dbReference type="AlphaFoldDB" id="A0A437SVE3"/>